<dbReference type="SUPFAM" id="SSF50494">
    <property type="entry name" value="Trypsin-like serine proteases"/>
    <property type="match status" value="1"/>
</dbReference>
<keyword evidence="5" id="KW-1185">Reference proteome</keyword>
<dbReference type="PANTHER" id="PTHR46844:SF1">
    <property type="entry name" value="SLR5058 PROTEIN"/>
    <property type="match status" value="1"/>
</dbReference>
<organism evidence="4 5">
    <name type="scientific">Streptomyces levis</name>
    <dbReference type="NCBI Taxonomy" id="285566"/>
    <lineage>
        <taxon>Bacteria</taxon>
        <taxon>Bacillati</taxon>
        <taxon>Actinomycetota</taxon>
        <taxon>Actinomycetes</taxon>
        <taxon>Kitasatosporales</taxon>
        <taxon>Streptomycetaceae</taxon>
        <taxon>Streptomyces</taxon>
    </lineage>
</organism>
<dbReference type="PANTHER" id="PTHR46844">
    <property type="entry name" value="SLR5058 PROTEIN"/>
    <property type="match status" value="1"/>
</dbReference>
<dbReference type="InterPro" id="IPR043504">
    <property type="entry name" value="Peptidase_S1_PA_chymotrypsin"/>
</dbReference>
<name>A0ABN3P0I7_9ACTN</name>
<comment type="caution">
    <text evidence="4">The sequence shown here is derived from an EMBL/GenBank/DDBJ whole genome shotgun (WGS) entry which is preliminary data.</text>
</comment>
<dbReference type="Pfam" id="PF05729">
    <property type="entry name" value="NACHT"/>
    <property type="match status" value="1"/>
</dbReference>
<dbReference type="Gene3D" id="3.80.10.10">
    <property type="entry name" value="Ribonuclease Inhibitor"/>
    <property type="match status" value="1"/>
</dbReference>
<dbReference type="PROSITE" id="PS50837">
    <property type="entry name" value="NACHT"/>
    <property type="match status" value="1"/>
</dbReference>
<evidence type="ECO:0000259" key="3">
    <source>
        <dbReference type="PROSITE" id="PS50837"/>
    </source>
</evidence>
<proteinExistence type="predicted"/>
<dbReference type="SUPFAM" id="SSF52058">
    <property type="entry name" value="L domain-like"/>
    <property type="match status" value="1"/>
</dbReference>
<sequence length="1108" mass="121850">MLRSAVDRTVAILAGSQGTGVMLTPRLVLTSAHVLWDREWIRVVHPQSEQPLPARTMWRDDDSDVALLLTGEELVDPERWELPRLRWGALGAPDPLPGCQVVGFPAVQRFGPTGHLEYDQLTGTVLPMAGRIRSTLVVEFDRAPVADPAPGESPLAGLSGAPVFAGAVLIGVVTQVPQKRGHRRVEAVPVEQVLRAPGFPHHVTGAEAGHIPPVVESVTPGDHSRDEQFERHYAHALRARYRKIEIFGIDELGTTETNWDLDTAYLSLEAISAPGTRENAAVNRSVAAPRRINELLADRPRTVLRGEAGAGKTTLVWWLASHAACGALGHELAELNHLVPFVVPMRSLPARDMAFPKPHELATVAELQIDGVPEGWARRVLEAGRALLLVDGMDEVPPADREEARRRLTDLLVMYPHNRCLVTVRPLAVAADWLSAENFEELRLLPMRDADVLAFSRAWHAAARLECAGFRDTHRAATEDQNLRDLERGLEQELARNPTLLRLSRSPLLAAVVCALHRRRRGFLPETRWSLYNASLTMLLGSRDTLRRVGAPEGIVLGVEEHQQLLQRVAAWLARGGYAEFSPAQALHQIELAMRGMPQVRNQGSPEAVLTHLLNRSGLLQERGESAVQFIHRTFQDYLAAKEIQESDGLGELLRNADKEEWQDIILLAVGHCNRGEVRRLIEGLIDRGDTAVDPRRRGDIHVLAARCALSAVVLEEEVRERIAHRIRSLLPPSDATAAAKLASLGYYVLDLAPDPEELDDTEAMAVVELARDIGGAASLPLLRRFAHHPSPAVRRLLIDAWPRYPEEDYAREVLAHMSLENETVTVVTAAMAAALRHCGPTGLVALDLHASNAELSRILPHSGIRQLMVVGNSLLDDLSFVRKLSGLSSLSLSGCPRVRKLSALKGLPLDSLDLELFEIEKSELAHIRRLDRLTSLSVVGPLLDSNIPLPSGHPTVERLTVASRKTTVINDLSEWPALRELVVQDDCDALSVLLAASRAPALSSLDFAIDSLRLPDPFGLSEFDEQMLITGKPVEPRTLPGIRRLTLRRVRSCGSTENLARVFPSLTELTIEHLDRAAPDLSALRRIAGLTIRVGNRVPTGTPTDTR</sequence>
<dbReference type="InterPro" id="IPR032675">
    <property type="entry name" value="LRR_dom_sf"/>
</dbReference>
<evidence type="ECO:0000313" key="5">
    <source>
        <dbReference type="Proteomes" id="UP001501095"/>
    </source>
</evidence>
<dbReference type="Gene3D" id="2.40.10.10">
    <property type="entry name" value="Trypsin-like serine proteases"/>
    <property type="match status" value="1"/>
</dbReference>
<dbReference type="Proteomes" id="UP001501095">
    <property type="component" value="Unassembled WGS sequence"/>
</dbReference>
<dbReference type="Gene3D" id="3.40.50.300">
    <property type="entry name" value="P-loop containing nucleotide triphosphate hydrolases"/>
    <property type="match status" value="1"/>
</dbReference>
<keyword evidence="1" id="KW-0547">Nucleotide-binding</keyword>
<protein>
    <submittedName>
        <fullName evidence="4">NACHT domain-containing protein</fullName>
    </submittedName>
</protein>
<accession>A0ABN3P0I7</accession>
<dbReference type="InterPro" id="IPR009003">
    <property type="entry name" value="Peptidase_S1_PA"/>
</dbReference>
<feature type="domain" description="NACHT" evidence="3">
    <location>
        <begin position="300"/>
        <end position="646"/>
    </location>
</feature>
<dbReference type="InterPro" id="IPR027417">
    <property type="entry name" value="P-loop_NTPase"/>
</dbReference>
<dbReference type="EMBL" id="BAAATM010000017">
    <property type="protein sequence ID" value="GAA2546747.1"/>
    <property type="molecule type" value="Genomic_DNA"/>
</dbReference>
<dbReference type="SUPFAM" id="SSF52540">
    <property type="entry name" value="P-loop containing nucleoside triphosphate hydrolases"/>
    <property type="match status" value="1"/>
</dbReference>
<evidence type="ECO:0000256" key="1">
    <source>
        <dbReference type="ARBA" id="ARBA00022741"/>
    </source>
</evidence>
<reference evidence="4 5" key="1">
    <citation type="journal article" date="2019" name="Int. J. Syst. Evol. Microbiol.">
        <title>The Global Catalogue of Microorganisms (GCM) 10K type strain sequencing project: providing services to taxonomists for standard genome sequencing and annotation.</title>
        <authorList>
            <consortium name="The Broad Institute Genomics Platform"/>
            <consortium name="The Broad Institute Genome Sequencing Center for Infectious Disease"/>
            <person name="Wu L."/>
            <person name="Ma J."/>
        </authorList>
    </citation>
    <scope>NUCLEOTIDE SEQUENCE [LARGE SCALE GENOMIC DNA]</scope>
    <source>
        <strain evidence="4 5">JCM 6924</strain>
    </source>
</reference>
<dbReference type="RefSeq" id="WP_344540769.1">
    <property type="nucleotide sequence ID" value="NZ_BAAATM010000017.1"/>
</dbReference>
<evidence type="ECO:0000313" key="4">
    <source>
        <dbReference type="EMBL" id="GAA2546747.1"/>
    </source>
</evidence>
<gene>
    <name evidence="4" type="ORF">GCM10010423_53050</name>
</gene>
<keyword evidence="2" id="KW-0067">ATP-binding</keyword>
<dbReference type="InterPro" id="IPR007111">
    <property type="entry name" value="NACHT_NTPase"/>
</dbReference>
<evidence type="ECO:0000256" key="2">
    <source>
        <dbReference type="ARBA" id="ARBA00022840"/>
    </source>
</evidence>